<evidence type="ECO:0000256" key="5">
    <source>
        <dbReference type="ARBA" id="ARBA00022807"/>
    </source>
</evidence>
<dbReference type="InterPro" id="IPR004134">
    <property type="entry name" value="Peptidase_C1B"/>
</dbReference>
<comment type="subcellular location">
    <subcellularLocation>
        <location evidence="8">Mitochondrion</location>
    </subcellularLocation>
    <subcellularLocation>
        <location evidence="8">Cytoplasm</location>
    </subcellularLocation>
</comment>
<dbReference type="GO" id="GO:0006508">
    <property type="term" value="P:proteolysis"/>
    <property type="evidence" value="ECO:0007669"/>
    <property type="project" value="UniProtKB-KW"/>
</dbReference>
<keyword evidence="2 8" id="KW-0963">Cytoplasm</keyword>
<dbReference type="GO" id="GO:0009636">
    <property type="term" value="P:response to toxic substance"/>
    <property type="evidence" value="ECO:0007669"/>
    <property type="project" value="TreeGrafter"/>
</dbReference>
<comment type="subunit">
    <text evidence="7">Homohexamer. Binds to nucleic acids. Binds single-stranded DNA and RNA with higher affinity than double-stranded DNA.</text>
</comment>
<evidence type="ECO:0000256" key="7">
    <source>
        <dbReference type="ARBA" id="ARBA00026080"/>
    </source>
</evidence>
<evidence type="ECO:0000256" key="3">
    <source>
        <dbReference type="ARBA" id="ARBA00022670"/>
    </source>
</evidence>
<dbReference type="PROSITE" id="PS00139">
    <property type="entry name" value="THIOL_PROTEASE_CYS"/>
    <property type="match status" value="1"/>
</dbReference>
<feature type="active site" evidence="9">
    <location>
        <position position="129"/>
    </location>
</feature>
<dbReference type="InterPro" id="IPR000169">
    <property type="entry name" value="Pept_cys_AS"/>
</dbReference>
<dbReference type="EMBL" id="ML978066">
    <property type="protein sequence ID" value="KAF2020820.1"/>
    <property type="molecule type" value="Genomic_DNA"/>
</dbReference>
<dbReference type="SUPFAM" id="SSF54001">
    <property type="entry name" value="Cysteine proteinases"/>
    <property type="match status" value="1"/>
</dbReference>
<dbReference type="CDD" id="cd00585">
    <property type="entry name" value="Peptidase_C1B"/>
    <property type="match status" value="1"/>
</dbReference>
<dbReference type="Pfam" id="PF03051">
    <property type="entry name" value="Peptidase_C1_2"/>
    <property type="match status" value="1"/>
</dbReference>
<dbReference type="PANTHER" id="PTHR10363:SF2">
    <property type="entry name" value="BLEOMYCIN HYDROLASE"/>
    <property type="match status" value="1"/>
</dbReference>
<sequence length="514" mass="57245">MGANQSRPSDAAIQEKLVERLQALHVKDDLPVNEKEGYIYVENGSSKAANPTTYDGVYRQDVSANQVGEWEKELLEDAKNRLALAALSSNPANAVLSSRSAAISDTQNFNIKIPMEGSPITNQASSGRCWLFASTNVFRIAIMKKYKLSSFQLSQSYLFYWDKIEKANYFLENILDTASEDIDGRLVQALLASPVSDGGQWDMVANLVNKYGLVPQTLYPDSYNAKNSSVMDRLITTKLREDAIRLRAIAKSVPASSLKSAVATEKEKMLREIHLILTLMLGPPPSPTDAFTWEFYDKDGKFTSVKTRPIAFAKELADSKTVRSLGGTDVHSLFSLVNDPRNPYNRLLSVKRLGNVYEGRPVTYVNVDMSTIKKACIEMLKRGNPVFFGSDVGKYSDSSRGIMDTDLFEYELGFNIKLGMKKAERLLTGESQMTHAMVLTAVHVVDGKPVRWRVENSWSESAGDRGYFVMSDAWMDEFVYQAVVDPSVVSASVKKVLLQKPKMLELWDPMGALA</sequence>
<comment type="function">
    <text evidence="6">The normal physiological role of the enzyme is unknown, but it is not essential for the viability of yeast cells. Has aminopeptidase activity, shortening substrate peptides sequentially by 1 amino acid. Has bleomycin hydrolase activity, which can protect the cell from the toxic effects of bleomycin. Has homocysteine-thiolactonase activity, protecting the cell against homocysteine toxicity. Acts as a repressor in the GAL4 regulatory system, but this does not require either the peptidase or nucleic acid-binding activities.</text>
</comment>
<keyword evidence="8" id="KW-0496">Mitochondrion</keyword>
<keyword evidence="3 8" id="KW-0645">Protease</keyword>
<gene>
    <name evidence="10" type="ORF">BU24DRAFT_382802</name>
</gene>
<evidence type="ECO:0000256" key="9">
    <source>
        <dbReference type="PIRSR" id="PIRSR005700-1"/>
    </source>
</evidence>
<protein>
    <recommendedName>
        <fullName evidence="8">Cysteine proteinase 1, mitochondrial</fullName>
        <ecNumber evidence="8">3.4.22.40</ecNumber>
    </recommendedName>
</protein>
<dbReference type="Proteomes" id="UP000799778">
    <property type="component" value="Unassembled WGS sequence"/>
</dbReference>
<keyword evidence="5 8" id="KW-0788">Thiol protease</keyword>
<comment type="function">
    <text evidence="8">Has aminopeptidase activity, shortening substrate peptides sequentially by 1 amino acid. Has bleomycin hydrolase activity, which can protect the cell from the toxic effects of bleomycin. Has homocysteine-thiolactonase activity, protecting the cell against homocysteine toxicity.</text>
</comment>
<evidence type="ECO:0000256" key="6">
    <source>
        <dbReference type="ARBA" id="ARBA00025347"/>
    </source>
</evidence>
<evidence type="ECO:0000256" key="2">
    <source>
        <dbReference type="ARBA" id="ARBA00022490"/>
    </source>
</evidence>
<dbReference type="EC" id="3.4.22.40" evidence="8"/>
<dbReference type="Gene3D" id="3.90.70.10">
    <property type="entry name" value="Cysteine proteinases"/>
    <property type="match status" value="1"/>
</dbReference>
<dbReference type="GO" id="GO:0070005">
    <property type="term" value="F:cysteine-type aminopeptidase activity"/>
    <property type="evidence" value="ECO:0007669"/>
    <property type="project" value="InterPro"/>
</dbReference>
<dbReference type="PANTHER" id="PTHR10363">
    <property type="entry name" value="BLEOMYCIN HYDROLASE"/>
    <property type="match status" value="1"/>
</dbReference>
<dbReference type="GO" id="GO:0004197">
    <property type="term" value="F:cysteine-type endopeptidase activity"/>
    <property type="evidence" value="ECO:0007669"/>
    <property type="project" value="UniProtKB-EC"/>
</dbReference>
<dbReference type="RefSeq" id="XP_033389159.1">
    <property type="nucleotide sequence ID" value="XM_033524781.1"/>
</dbReference>
<dbReference type="InterPro" id="IPR038765">
    <property type="entry name" value="Papain-like_cys_pep_sf"/>
</dbReference>
<dbReference type="PIRSF" id="PIRSF005700">
    <property type="entry name" value="PepC"/>
    <property type="match status" value="1"/>
</dbReference>
<name>A0A6A5Y7N6_9PLEO</name>
<evidence type="ECO:0000313" key="11">
    <source>
        <dbReference type="Proteomes" id="UP000799778"/>
    </source>
</evidence>
<dbReference type="OrthoDB" id="2666448at2759"/>
<proteinExistence type="inferred from homology"/>
<comment type="similarity">
    <text evidence="8">Belongs to the peptidase C1 family.</text>
</comment>
<dbReference type="AlphaFoldDB" id="A0A6A5Y7N6"/>
<keyword evidence="4 8" id="KW-0378">Hydrolase</keyword>
<evidence type="ECO:0000313" key="10">
    <source>
        <dbReference type="EMBL" id="KAF2020820.1"/>
    </source>
</evidence>
<dbReference type="FunFam" id="3.90.70.10:FF:000021">
    <property type="entry name" value="Bleomycin hydrolase"/>
    <property type="match status" value="1"/>
</dbReference>
<organism evidence="10 11">
    <name type="scientific">Aaosphaeria arxii CBS 175.79</name>
    <dbReference type="NCBI Taxonomy" id="1450172"/>
    <lineage>
        <taxon>Eukaryota</taxon>
        <taxon>Fungi</taxon>
        <taxon>Dikarya</taxon>
        <taxon>Ascomycota</taxon>
        <taxon>Pezizomycotina</taxon>
        <taxon>Dothideomycetes</taxon>
        <taxon>Pleosporomycetidae</taxon>
        <taxon>Pleosporales</taxon>
        <taxon>Pleosporales incertae sedis</taxon>
        <taxon>Aaosphaeria</taxon>
    </lineage>
</organism>
<feature type="active site" evidence="9">
    <location>
        <position position="435"/>
    </location>
</feature>
<feature type="active site" evidence="9">
    <location>
        <position position="456"/>
    </location>
</feature>
<dbReference type="GO" id="GO:0005739">
    <property type="term" value="C:mitochondrion"/>
    <property type="evidence" value="ECO:0007669"/>
    <property type="project" value="UniProtKB-SubCell"/>
</dbReference>
<comment type="catalytic activity">
    <reaction evidence="1 8">
        <text>Inactivates bleomycin B2 (a cytotoxic glycometallopeptide) by hydrolysis of a carboxyamide bond of beta-aminoalanine, but also shows general aminopeptidase activity. The specificity varies somewhat with source, but amino acid arylamides of Met, Leu and Ala are preferred.</text>
        <dbReference type="EC" id="3.4.22.40"/>
    </reaction>
</comment>
<accession>A0A6A5Y7N6</accession>
<evidence type="ECO:0000256" key="1">
    <source>
        <dbReference type="ARBA" id="ARBA00000423"/>
    </source>
</evidence>
<keyword evidence="11" id="KW-1185">Reference proteome</keyword>
<reference evidence="10" key="1">
    <citation type="journal article" date="2020" name="Stud. Mycol.">
        <title>101 Dothideomycetes genomes: a test case for predicting lifestyles and emergence of pathogens.</title>
        <authorList>
            <person name="Haridas S."/>
            <person name="Albert R."/>
            <person name="Binder M."/>
            <person name="Bloem J."/>
            <person name="Labutti K."/>
            <person name="Salamov A."/>
            <person name="Andreopoulos B."/>
            <person name="Baker S."/>
            <person name="Barry K."/>
            <person name="Bills G."/>
            <person name="Bluhm B."/>
            <person name="Cannon C."/>
            <person name="Castanera R."/>
            <person name="Culley D."/>
            <person name="Daum C."/>
            <person name="Ezra D."/>
            <person name="Gonzalez J."/>
            <person name="Henrissat B."/>
            <person name="Kuo A."/>
            <person name="Liang C."/>
            <person name="Lipzen A."/>
            <person name="Lutzoni F."/>
            <person name="Magnuson J."/>
            <person name="Mondo S."/>
            <person name="Nolan M."/>
            <person name="Ohm R."/>
            <person name="Pangilinan J."/>
            <person name="Park H.-J."/>
            <person name="Ramirez L."/>
            <person name="Alfaro M."/>
            <person name="Sun H."/>
            <person name="Tritt A."/>
            <person name="Yoshinaga Y."/>
            <person name="Zwiers L.-H."/>
            <person name="Turgeon B."/>
            <person name="Goodwin S."/>
            <person name="Spatafora J."/>
            <person name="Crous P."/>
            <person name="Grigoriev I."/>
        </authorList>
    </citation>
    <scope>NUCLEOTIDE SEQUENCE</scope>
    <source>
        <strain evidence="10">CBS 175.79</strain>
    </source>
</reference>
<evidence type="ECO:0000256" key="8">
    <source>
        <dbReference type="PIRNR" id="PIRNR005700"/>
    </source>
</evidence>
<evidence type="ECO:0000256" key="4">
    <source>
        <dbReference type="ARBA" id="ARBA00022801"/>
    </source>
</evidence>
<dbReference type="GO" id="GO:0043418">
    <property type="term" value="P:homocysteine catabolic process"/>
    <property type="evidence" value="ECO:0007669"/>
    <property type="project" value="TreeGrafter"/>
</dbReference>
<dbReference type="GeneID" id="54282178"/>